<dbReference type="GO" id="GO:0005886">
    <property type="term" value="C:plasma membrane"/>
    <property type="evidence" value="ECO:0007669"/>
    <property type="project" value="UniProtKB-SubCell"/>
</dbReference>
<accession>V9SHG0</accession>
<evidence type="ECO:0000256" key="8">
    <source>
        <dbReference type="ARBA" id="ARBA00023170"/>
    </source>
</evidence>
<evidence type="ECO:0000313" key="13">
    <source>
        <dbReference type="Proteomes" id="UP000653454"/>
    </source>
</evidence>
<keyword evidence="13" id="KW-1185">Reference proteome</keyword>
<comment type="caution">
    <text evidence="10">Lacks conserved residue(s) required for the propagation of feature annotation.</text>
</comment>
<reference evidence="11" key="1">
    <citation type="submission" date="2013-09" db="EMBL/GenBank/DDBJ databases">
        <title>Expression patterns and binding properties of three odorant receptors in the diamond back moth, Plutella xyllotella.</title>
        <authorList>
            <person name="Kong C."/>
        </authorList>
    </citation>
    <scope>NUCLEOTIDE SEQUENCE</scope>
</reference>
<feature type="transmembrane region" description="Helical" evidence="10">
    <location>
        <begin position="82"/>
        <end position="100"/>
    </location>
</feature>
<keyword evidence="7 10" id="KW-0472">Membrane</keyword>
<organism evidence="11">
    <name type="scientific">Plutella xylostella</name>
    <name type="common">Diamondback moth</name>
    <name type="synonym">Plutella maculipennis</name>
    <dbReference type="NCBI Taxonomy" id="51655"/>
    <lineage>
        <taxon>Eukaryota</taxon>
        <taxon>Metazoa</taxon>
        <taxon>Ecdysozoa</taxon>
        <taxon>Arthropoda</taxon>
        <taxon>Hexapoda</taxon>
        <taxon>Insecta</taxon>
        <taxon>Pterygota</taxon>
        <taxon>Neoptera</taxon>
        <taxon>Endopterygota</taxon>
        <taxon>Lepidoptera</taxon>
        <taxon>Glossata</taxon>
        <taxon>Ditrysia</taxon>
        <taxon>Yponomeutoidea</taxon>
        <taxon>Plutellidae</taxon>
        <taxon>Plutella</taxon>
    </lineage>
</organism>
<protein>
    <recommendedName>
        <fullName evidence="10">Odorant receptor</fullName>
    </recommendedName>
</protein>
<feature type="transmembrane region" description="Helical" evidence="10">
    <location>
        <begin position="277"/>
        <end position="297"/>
    </location>
</feature>
<evidence type="ECO:0000256" key="10">
    <source>
        <dbReference type="RuleBase" id="RU351113"/>
    </source>
</evidence>
<dbReference type="EMBL" id="CAJHNJ030000016">
    <property type="protein sequence ID" value="CAG9114625.1"/>
    <property type="molecule type" value="Genomic_DNA"/>
</dbReference>
<evidence type="ECO:0000256" key="2">
    <source>
        <dbReference type="ARBA" id="ARBA00022475"/>
    </source>
</evidence>
<evidence type="ECO:0000256" key="6">
    <source>
        <dbReference type="ARBA" id="ARBA00022989"/>
    </source>
</evidence>
<evidence type="ECO:0000256" key="7">
    <source>
        <dbReference type="ARBA" id="ARBA00023136"/>
    </source>
</evidence>
<reference evidence="12" key="2">
    <citation type="submission" date="2020-11" db="EMBL/GenBank/DDBJ databases">
        <authorList>
            <person name="Whiteford S."/>
        </authorList>
    </citation>
    <scope>NUCLEOTIDE SEQUENCE</scope>
</reference>
<evidence type="ECO:0000313" key="11">
    <source>
        <dbReference type="EMBL" id="AHC55207.1"/>
    </source>
</evidence>
<evidence type="ECO:0000256" key="5">
    <source>
        <dbReference type="ARBA" id="ARBA00022725"/>
    </source>
</evidence>
<keyword evidence="9 10" id="KW-0807">Transducer</keyword>
<keyword evidence="8 10" id="KW-0675">Receptor</keyword>
<dbReference type="PANTHER" id="PTHR21137">
    <property type="entry name" value="ODORANT RECEPTOR"/>
    <property type="match status" value="1"/>
</dbReference>
<dbReference type="GO" id="GO:0005549">
    <property type="term" value="F:odorant binding"/>
    <property type="evidence" value="ECO:0007669"/>
    <property type="project" value="InterPro"/>
</dbReference>
<keyword evidence="6 10" id="KW-1133">Transmembrane helix</keyword>
<evidence type="ECO:0000313" key="12">
    <source>
        <dbReference type="EMBL" id="CAG9114625.1"/>
    </source>
</evidence>
<keyword evidence="5 10" id="KW-0552">Olfaction</keyword>
<evidence type="ECO:0000256" key="4">
    <source>
        <dbReference type="ARBA" id="ARBA00022692"/>
    </source>
</evidence>
<dbReference type="Proteomes" id="UP000653454">
    <property type="component" value="Unassembled WGS sequence"/>
</dbReference>
<evidence type="ECO:0000256" key="1">
    <source>
        <dbReference type="ARBA" id="ARBA00004651"/>
    </source>
</evidence>
<dbReference type="GO" id="GO:0004984">
    <property type="term" value="F:olfactory receptor activity"/>
    <property type="evidence" value="ECO:0007669"/>
    <property type="project" value="InterPro"/>
</dbReference>
<dbReference type="InterPro" id="IPR004117">
    <property type="entry name" value="7tm6_olfct_rcpt"/>
</dbReference>
<comment type="subcellular location">
    <subcellularLocation>
        <location evidence="1 10">Cell membrane</location>
        <topology evidence="1 10">Multi-pass membrane protein</topology>
    </subcellularLocation>
</comment>
<keyword evidence="3 10" id="KW-0716">Sensory transduction</keyword>
<name>V9SHG0_PLUXY</name>
<dbReference type="PANTHER" id="PTHR21137:SF35">
    <property type="entry name" value="ODORANT RECEPTOR 19A-RELATED"/>
    <property type="match status" value="1"/>
</dbReference>
<sequence>MEITVNNEKKQKYQNFNGTFRYCTFALAIALIYPNPSRRVKKIKFMVFCLIILSVSFVLLWFISYLYFCYIARDMFNFTRNMTVGIVIFLFFFKTFYLNYKSDGFGVVMDAISDDLVKANDMDEVYQEIFDTYIKKGLVAQMIWIFIPIVQTCIFPVHAGLTMFFNLINEVPQPRVMVLEMDILMVRSKQMESPWFEIVWFYTILGGFVLFPNFIGFDGSYCISVNHLCLKLRVLTEKLRRAFAETTTDEQLEKRVKEVIKEHQASLVYYNLLQDVFGGWMFVVFFITSLEITFNLYQLSLGGMDPKYLIFAFSTVVHNFVPCYFCTRLIEHGDDFCEALYMMPWEARHCQSVTRALAFMIARTQGPLFLTGMGMVTFNMELFVSVMQSSYSFFTLIRD</sequence>
<comment type="similarity">
    <text evidence="10">Belongs to the insect chemoreceptor superfamily. Heteromeric odorant receptor channel (TC 1.A.69) family.</text>
</comment>
<proteinExistence type="evidence at transcript level"/>
<gene>
    <name evidence="12" type="ORF">PLXY2_LOCUS5527</name>
</gene>
<dbReference type="GO" id="GO:0007165">
    <property type="term" value="P:signal transduction"/>
    <property type="evidence" value="ECO:0007669"/>
    <property type="project" value="UniProtKB-KW"/>
</dbReference>
<dbReference type="Pfam" id="PF02949">
    <property type="entry name" value="7tm_6"/>
    <property type="match status" value="1"/>
</dbReference>
<feature type="transmembrane region" description="Helical" evidence="10">
    <location>
        <begin position="45"/>
        <end position="70"/>
    </location>
</feature>
<keyword evidence="4 10" id="KW-0812">Transmembrane</keyword>
<dbReference type="EMBL" id="KF717602">
    <property type="protein sequence ID" value="AHC55207.1"/>
    <property type="molecule type" value="mRNA"/>
</dbReference>
<evidence type="ECO:0000256" key="9">
    <source>
        <dbReference type="ARBA" id="ARBA00023224"/>
    </source>
</evidence>
<dbReference type="AlphaFoldDB" id="V9SHG0"/>
<feature type="transmembrane region" description="Helical" evidence="10">
    <location>
        <begin position="195"/>
        <end position="215"/>
    </location>
</feature>
<evidence type="ECO:0000256" key="3">
    <source>
        <dbReference type="ARBA" id="ARBA00022606"/>
    </source>
</evidence>
<dbReference type="OrthoDB" id="7351552at2759"/>
<keyword evidence="2" id="KW-1003">Cell membrane</keyword>
<feature type="transmembrane region" description="Helical" evidence="10">
    <location>
        <begin position="143"/>
        <end position="168"/>
    </location>
</feature>